<keyword evidence="1" id="KW-0812">Transmembrane</keyword>
<evidence type="ECO:0000313" key="3">
    <source>
        <dbReference type="Proteomes" id="UP000693970"/>
    </source>
</evidence>
<dbReference type="OrthoDB" id="44117at2759"/>
<dbReference type="AlphaFoldDB" id="A0A9K3LGX8"/>
<dbReference type="EMBL" id="JAGRRH010000012">
    <property type="protein sequence ID" value="KAG7362209.1"/>
    <property type="molecule type" value="Genomic_DNA"/>
</dbReference>
<proteinExistence type="predicted"/>
<reference evidence="2" key="2">
    <citation type="submission" date="2021-04" db="EMBL/GenBank/DDBJ databases">
        <authorList>
            <person name="Podell S."/>
        </authorList>
    </citation>
    <scope>NUCLEOTIDE SEQUENCE</scope>
    <source>
        <strain evidence="2">Hildebrandi</strain>
    </source>
</reference>
<keyword evidence="3" id="KW-1185">Reference proteome</keyword>
<keyword evidence="1" id="KW-1133">Transmembrane helix</keyword>
<name>A0A9K3LGX8_9STRA</name>
<evidence type="ECO:0000313" key="2">
    <source>
        <dbReference type="EMBL" id="KAG7362209.1"/>
    </source>
</evidence>
<accession>A0A9K3LGX8</accession>
<feature type="transmembrane region" description="Helical" evidence="1">
    <location>
        <begin position="57"/>
        <end position="78"/>
    </location>
</feature>
<comment type="caution">
    <text evidence="2">The sequence shown here is derived from an EMBL/GenBank/DDBJ whole genome shotgun (WGS) entry which is preliminary data.</text>
</comment>
<protein>
    <submittedName>
        <fullName evidence="2">Uncharacterized protein</fullName>
    </submittedName>
</protein>
<organism evidence="2 3">
    <name type="scientific">Nitzschia inconspicua</name>
    <dbReference type="NCBI Taxonomy" id="303405"/>
    <lineage>
        <taxon>Eukaryota</taxon>
        <taxon>Sar</taxon>
        <taxon>Stramenopiles</taxon>
        <taxon>Ochrophyta</taxon>
        <taxon>Bacillariophyta</taxon>
        <taxon>Bacillariophyceae</taxon>
        <taxon>Bacillariophycidae</taxon>
        <taxon>Bacillariales</taxon>
        <taxon>Bacillariaceae</taxon>
        <taxon>Nitzschia</taxon>
    </lineage>
</organism>
<dbReference type="Proteomes" id="UP000693970">
    <property type="component" value="Unassembled WGS sequence"/>
</dbReference>
<feature type="transmembrane region" description="Helical" evidence="1">
    <location>
        <begin position="163"/>
        <end position="189"/>
    </location>
</feature>
<evidence type="ECO:0000256" key="1">
    <source>
        <dbReference type="SAM" id="Phobius"/>
    </source>
</evidence>
<reference evidence="2" key="1">
    <citation type="journal article" date="2021" name="Sci. Rep.">
        <title>Diploid genomic architecture of Nitzschia inconspicua, an elite biomass production diatom.</title>
        <authorList>
            <person name="Oliver A."/>
            <person name="Podell S."/>
            <person name="Pinowska A."/>
            <person name="Traller J.C."/>
            <person name="Smith S.R."/>
            <person name="McClure R."/>
            <person name="Beliaev A."/>
            <person name="Bohutskyi P."/>
            <person name="Hill E.A."/>
            <person name="Rabines A."/>
            <person name="Zheng H."/>
            <person name="Allen L.Z."/>
            <person name="Kuo A."/>
            <person name="Grigoriev I.V."/>
            <person name="Allen A.E."/>
            <person name="Hazlebeck D."/>
            <person name="Allen E.E."/>
        </authorList>
    </citation>
    <scope>NUCLEOTIDE SEQUENCE</scope>
    <source>
        <strain evidence="2">Hildebrandi</strain>
    </source>
</reference>
<keyword evidence="1" id="KW-0472">Membrane</keyword>
<feature type="transmembrane region" description="Helical" evidence="1">
    <location>
        <begin position="369"/>
        <end position="387"/>
    </location>
</feature>
<sequence>MLDAIVQFLRNALCCVKDLHWFPDSVIHKEYGAYEYLFKGYVTIPEPLDKISLLEFIISWTQLYAFLSTTFAGIQLTWKSVGKLRRIVRLMESRLDKNDKNTKKDDDKKSIEATANRLVNESLMQQAKAAIRGVVVGILVTPIGIAFFWLFSNSWHVTETPWIGGLLGLIDALTVMELCLLPLLGYMLVDARDYFGKVRDTKKCIQAVESKEILSSTDSITLTNYELMHPEWVPFWEGGVSPLASPMTPSEETKSIDKEIATVQNNLSKLFIKEEKDKKDDNEKEQKIRQETLEKSVQTMKASLYELNVKGYRELVYFVLNFIAFYGYLMGITAFYFPDDEAQPTYVRHMKFGYGNAIADWTGNFAGDLMWTIEPLVILGSPLYLTYVQRSSKRTNSTPVTAAEKAKTE</sequence>
<gene>
    <name evidence="2" type="ORF">IV203_025875</name>
</gene>
<feature type="transmembrane region" description="Helical" evidence="1">
    <location>
        <begin position="315"/>
        <end position="337"/>
    </location>
</feature>
<feature type="transmembrane region" description="Helical" evidence="1">
    <location>
        <begin position="129"/>
        <end position="151"/>
    </location>
</feature>